<name>W4GYN7_APHAT</name>
<protein>
    <submittedName>
        <fullName evidence="1">Uncharacterized protein</fullName>
    </submittedName>
</protein>
<sequence>MSSCARIVPCAALRGRYGAAAASDLRPRPARPTSSRCGSRTGGCFGSVHASTLRPPRARALAAASRPPCASLTEATATRPPGHTPQPVAECFRPWCWCVQNSPLRPKARLRPSCVRVWWPYLVGSCRRACDRRSRPRLARGDTARLRCDHQPMPRGEVSRSCATTTSIAMASDQRRRRCATWSGDTWYG</sequence>
<evidence type="ECO:0000313" key="1">
    <source>
        <dbReference type="EMBL" id="ETV84038.1"/>
    </source>
</evidence>
<dbReference type="EMBL" id="KI913119">
    <property type="protein sequence ID" value="ETV84038.1"/>
    <property type="molecule type" value="Genomic_DNA"/>
</dbReference>
<dbReference type="AlphaFoldDB" id="W4GYN7"/>
<dbReference type="GeneID" id="20805386"/>
<gene>
    <name evidence="1" type="ORF">H257_03390</name>
</gene>
<proteinExistence type="predicted"/>
<dbReference type="RefSeq" id="XP_009825730.1">
    <property type="nucleotide sequence ID" value="XM_009827428.1"/>
</dbReference>
<organism evidence="1">
    <name type="scientific">Aphanomyces astaci</name>
    <name type="common">Crayfish plague agent</name>
    <dbReference type="NCBI Taxonomy" id="112090"/>
    <lineage>
        <taxon>Eukaryota</taxon>
        <taxon>Sar</taxon>
        <taxon>Stramenopiles</taxon>
        <taxon>Oomycota</taxon>
        <taxon>Saprolegniomycetes</taxon>
        <taxon>Saprolegniales</taxon>
        <taxon>Verrucalvaceae</taxon>
        <taxon>Aphanomyces</taxon>
    </lineage>
</organism>
<dbReference type="VEuPathDB" id="FungiDB:H257_03390"/>
<accession>W4GYN7</accession>
<reference evidence="1" key="1">
    <citation type="submission" date="2013-12" db="EMBL/GenBank/DDBJ databases">
        <title>The Genome Sequence of Aphanomyces astaci APO3.</title>
        <authorList>
            <consortium name="The Broad Institute Genomics Platform"/>
            <person name="Russ C."/>
            <person name="Tyler B."/>
            <person name="van West P."/>
            <person name="Dieguez-Uribeondo J."/>
            <person name="Young S.K."/>
            <person name="Zeng Q."/>
            <person name="Gargeya S."/>
            <person name="Fitzgerald M."/>
            <person name="Abouelleil A."/>
            <person name="Alvarado L."/>
            <person name="Chapman S.B."/>
            <person name="Gainer-Dewar J."/>
            <person name="Goldberg J."/>
            <person name="Griggs A."/>
            <person name="Gujja S."/>
            <person name="Hansen M."/>
            <person name="Howarth C."/>
            <person name="Imamovic A."/>
            <person name="Ireland A."/>
            <person name="Larimer J."/>
            <person name="McCowan C."/>
            <person name="Murphy C."/>
            <person name="Pearson M."/>
            <person name="Poon T.W."/>
            <person name="Priest M."/>
            <person name="Roberts A."/>
            <person name="Saif S."/>
            <person name="Shea T."/>
            <person name="Sykes S."/>
            <person name="Wortman J."/>
            <person name="Nusbaum C."/>
            <person name="Birren B."/>
        </authorList>
    </citation>
    <scope>NUCLEOTIDE SEQUENCE [LARGE SCALE GENOMIC DNA]</scope>
    <source>
        <strain evidence="1">APO3</strain>
    </source>
</reference>